<evidence type="ECO:0000313" key="2">
    <source>
        <dbReference type="EMBL" id="KAH0574444.1"/>
    </source>
</evidence>
<proteinExistence type="predicted"/>
<evidence type="ECO:0000313" key="1">
    <source>
        <dbReference type="EMBL" id="EST46048.1"/>
    </source>
</evidence>
<protein>
    <submittedName>
        <fullName evidence="1">Uncharacterized protein</fullName>
    </submittedName>
</protein>
<reference evidence="2" key="2">
    <citation type="submission" date="2020-12" db="EMBL/GenBank/DDBJ databases">
        <title>New Spironucleus salmonicida genome in near-complete chromosomes.</title>
        <authorList>
            <person name="Xu F."/>
            <person name="Kurt Z."/>
            <person name="Jimenez-Gonzalez A."/>
            <person name="Astvaldsson A."/>
            <person name="Andersson J.O."/>
            <person name="Svard S.G."/>
        </authorList>
    </citation>
    <scope>NUCLEOTIDE SEQUENCE</scope>
    <source>
        <strain evidence="2">ATCC 50377</strain>
    </source>
</reference>
<sequence>MQNKNHLSDFLLQLIFDVPAVNNSHYQIGFNMGMRIAIFISASLKYPQNDNELTSFASSILQQLDPAKSVLIVFIEDKTEVNRYSTAFKSLPIYSTLDAQQQLIFATFLTGILDGSLYQFRVTANAQFQQKGADFQFNVNLNE</sequence>
<gene>
    <name evidence="1" type="ORF">SS50377_14038</name>
    <name evidence="2" type="ORF">SS50377_24402</name>
</gene>
<dbReference type="EMBL" id="KI546085">
    <property type="protein sequence ID" value="EST46048.1"/>
    <property type="molecule type" value="Genomic_DNA"/>
</dbReference>
<name>V6LP82_9EUKA</name>
<keyword evidence="3" id="KW-1185">Reference proteome</keyword>
<dbReference type="AlphaFoldDB" id="V6LP82"/>
<dbReference type="EMBL" id="AUWU02000004">
    <property type="protein sequence ID" value="KAH0574444.1"/>
    <property type="molecule type" value="Genomic_DNA"/>
</dbReference>
<dbReference type="VEuPathDB" id="GiardiaDB:SS50377_24402"/>
<organism evidence="1">
    <name type="scientific">Spironucleus salmonicida</name>
    <dbReference type="NCBI Taxonomy" id="348837"/>
    <lineage>
        <taxon>Eukaryota</taxon>
        <taxon>Metamonada</taxon>
        <taxon>Diplomonadida</taxon>
        <taxon>Hexamitidae</taxon>
        <taxon>Hexamitinae</taxon>
        <taxon>Spironucleus</taxon>
    </lineage>
</organism>
<dbReference type="Proteomes" id="UP000018208">
    <property type="component" value="Unassembled WGS sequence"/>
</dbReference>
<accession>V6LP82</accession>
<reference evidence="1 2" key="1">
    <citation type="journal article" date="2014" name="PLoS Genet.">
        <title>The Genome of Spironucleus salmonicida Highlights a Fish Pathogen Adapted to Fluctuating Environments.</title>
        <authorList>
            <person name="Xu F."/>
            <person name="Jerlstrom-Hultqvist J."/>
            <person name="Einarsson E."/>
            <person name="Astvaldsson A."/>
            <person name="Svard S.G."/>
            <person name="Andersson J.O."/>
        </authorList>
    </citation>
    <scope>NUCLEOTIDE SEQUENCE</scope>
    <source>
        <strain evidence="2">ATCC 50377</strain>
    </source>
</reference>
<evidence type="ECO:0000313" key="3">
    <source>
        <dbReference type="Proteomes" id="UP000018208"/>
    </source>
</evidence>